<name>A0A329TKK2_9FIRM</name>
<comment type="caution">
    <text evidence="2">The sequence shown here is derived from an EMBL/GenBank/DDBJ whole genome shotgun (WGS) entry which is preliminary data.</text>
</comment>
<dbReference type="InterPro" id="IPR052539">
    <property type="entry name" value="MGD_biosynthesis_adapter"/>
</dbReference>
<dbReference type="Proteomes" id="UP000251634">
    <property type="component" value="Unassembled WGS sequence"/>
</dbReference>
<dbReference type="PANTHER" id="PTHR40072">
    <property type="entry name" value="MOLYBDOPTERIN-GUANINE DINUCLEOTIDE BIOSYNTHESIS ADAPTER PROTEIN-RELATED"/>
    <property type="match status" value="1"/>
</dbReference>
<gene>
    <name evidence="2" type="primary">mobB</name>
    <name evidence="2" type="ORF">C4N25_07395</name>
</gene>
<dbReference type="Pfam" id="PF03205">
    <property type="entry name" value="MobB"/>
    <property type="match status" value="1"/>
</dbReference>
<dbReference type="RefSeq" id="WP_112115531.1">
    <property type="nucleotide sequence ID" value="NZ_DAWEON010000003.1"/>
</dbReference>
<accession>A0A329TKK2</accession>
<organism evidence="2 3">
    <name type="scientific">Faecalibacterium prausnitzii</name>
    <dbReference type="NCBI Taxonomy" id="853"/>
    <lineage>
        <taxon>Bacteria</taxon>
        <taxon>Bacillati</taxon>
        <taxon>Bacillota</taxon>
        <taxon>Clostridia</taxon>
        <taxon>Eubacteriales</taxon>
        <taxon>Oscillospiraceae</taxon>
        <taxon>Faecalibacterium</taxon>
    </lineage>
</organism>
<dbReference type="GO" id="GO:0005525">
    <property type="term" value="F:GTP binding"/>
    <property type="evidence" value="ECO:0007669"/>
    <property type="project" value="InterPro"/>
</dbReference>
<reference evidence="2 3" key="1">
    <citation type="submission" date="2018-02" db="EMBL/GenBank/DDBJ databases">
        <title>Complete genome sequencing of Faecalibacterium prausnitzii strains isolated from the human gut.</title>
        <authorList>
            <person name="Fitzgerald B.C."/>
            <person name="Shkoporov A.N."/>
            <person name="Ross P.R."/>
            <person name="Hill C."/>
        </authorList>
    </citation>
    <scope>NUCLEOTIDE SEQUENCE [LARGE SCALE GENOMIC DNA]</scope>
    <source>
        <strain evidence="2 3">APC942/8-14-2</strain>
    </source>
</reference>
<dbReference type="GO" id="GO:0006777">
    <property type="term" value="P:Mo-molybdopterin cofactor biosynthetic process"/>
    <property type="evidence" value="ECO:0007669"/>
    <property type="project" value="InterPro"/>
</dbReference>
<feature type="domain" description="Molybdopterin-guanine dinucleotide biosynthesis protein B (MobB)" evidence="1">
    <location>
        <begin position="10"/>
        <end position="135"/>
    </location>
</feature>
<dbReference type="SUPFAM" id="SSF52540">
    <property type="entry name" value="P-loop containing nucleoside triphosphate hydrolases"/>
    <property type="match status" value="1"/>
</dbReference>
<evidence type="ECO:0000313" key="3">
    <source>
        <dbReference type="Proteomes" id="UP000251634"/>
    </source>
</evidence>
<proteinExistence type="predicted"/>
<dbReference type="CDD" id="cd03116">
    <property type="entry name" value="MobB"/>
    <property type="match status" value="1"/>
</dbReference>
<dbReference type="EMBL" id="PRKZ01000004">
    <property type="protein sequence ID" value="RAW50004.1"/>
    <property type="molecule type" value="Genomic_DNA"/>
</dbReference>
<evidence type="ECO:0000313" key="2">
    <source>
        <dbReference type="EMBL" id="RAW50004.1"/>
    </source>
</evidence>
<protein>
    <submittedName>
        <fullName evidence="2">Molybdopterin-guanine dinucleotide biosynthesis protein B</fullName>
    </submittedName>
</protein>
<dbReference type="AlphaFoldDB" id="A0A329TKK2"/>
<dbReference type="PANTHER" id="PTHR40072:SF1">
    <property type="entry name" value="MOLYBDOPTERIN-GUANINE DINUCLEOTIDE BIOSYNTHESIS ADAPTER PROTEIN"/>
    <property type="match status" value="1"/>
</dbReference>
<dbReference type="Gene3D" id="3.40.50.300">
    <property type="entry name" value="P-loop containing nucleotide triphosphate hydrolases"/>
    <property type="match status" value="1"/>
</dbReference>
<dbReference type="NCBIfam" id="TIGR00176">
    <property type="entry name" value="mobB"/>
    <property type="match status" value="1"/>
</dbReference>
<evidence type="ECO:0000259" key="1">
    <source>
        <dbReference type="Pfam" id="PF03205"/>
    </source>
</evidence>
<dbReference type="InterPro" id="IPR004435">
    <property type="entry name" value="MobB_dom"/>
</dbReference>
<dbReference type="InterPro" id="IPR027417">
    <property type="entry name" value="P-loop_NTPase"/>
</dbReference>
<sequence length="164" mass="17595">MSARKPFVAAISGIKNSGKTTFLEHLVPVLRARGLRVAVIKHDGHDFTPDVPGTDSFRMRQAGADGVAVYSGHQWMVVRPQPGSLEALIGQFADCDLVLLEGQKASPYPKIELVRGAVSHESVCAPETLLALATDTPARVDGVETIGLEDYARAAGILLHAMRR</sequence>